<dbReference type="GO" id="GO:0010275">
    <property type="term" value="P:NAD(P)H dehydrogenase complex assembly"/>
    <property type="evidence" value="ECO:0007669"/>
    <property type="project" value="TreeGrafter"/>
</dbReference>
<gene>
    <name evidence="1" type="ORF">KME28_17425</name>
</gene>
<name>A0A9E3HA72_9NOST</name>
<evidence type="ECO:0000313" key="1">
    <source>
        <dbReference type="EMBL" id="MBW4433447.1"/>
    </source>
</evidence>
<sequence length="157" mass="18496">MSITIALNSDSIHNLDLSPVTTVIEQLLQEGAIASHEQQLHFDVNYFQQEGDPRELSEIPEVRLWFVRLDARYPWFPFLLDWKMGEFARYTAMLVPHQFSSKEGIQYNPEALEIFLMHKIFILSDWFKQNNIPSQSRLQSMAQMLGYELDDDFFAMF</sequence>
<dbReference type="PANTHER" id="PTHR35724">
    <property type="entry name" value="PROTEIN CHLORORESPIRATORY REDUCTION 6, CHLOROPLASTIC"/>
    <property type="match status" value="1"/>
</dbReference>
<dbReference type="Proteomes" id="UP000813215">
    <property type="component" value="Unassembled WGS sequence"/>
</dbReference>
<organism evidence="1 2">
    <name type="scientific">Pelatocladus maniniholoensis HA4357-MV3</name>
    <dbReference type="NCBI Taxonomy" id="1117104"/>
    <lineage>
        <taxon>Bacteria</taxon>
        <taxon>Bacillati</taxon>
        <taxon>Cyanobacteriota</taxon>
        <taxon>Cyanophyceae</taxon>
        <taxon>Nostocales</taxon>
        <taxon>Nostocaceae</taxon>
        <taxon>Pelatocladus</taxon>
    </lineage>
</organism>
<dbReference type="NCBIfam" id="NF038024">
    <property type="entry name" value="CRR6_slr1097"/>
    <property type="match status" value="1"/>
</dbReference>
<dbReference type="Pfam" id="PF08847">
    <property type="entry name" value="Crr6"/>
    <property type="match status" value="1"/>
</dbReference>
<dbReference type="InterPro" id="IPR014946">
    <property type="entry name" value="CRR6"/>
</dbReference>
<evidence type="ECO:0000313" key="2">
    <source>
        <dbReference type="Proteomes" id="UP000813215"/>
    </source>
</evidence>
<reference evidence="1" key="1">
    <citation type="submission" date="2021-05" db="EMBL/GenBank/DDBJ databases">
        <authorList>
            <person name="Pietrasiak N."/>
            <person name="Ward R."/>
            <person name="Stajich J.E."/>
            <person name="Kurbessoian T."/>
        </authorList>
    </citation>
    <scope>NUCLEOTIDE SEQUENCE</scope>
    <source>
        <strain evidence="1">HA4357-MV3</strain>
    </source>
</reference>
<reference evidence="1" key="2">
    <citation type="journal article" date="2022" name="Microbiol. Resour. Announc.">
        <title>Metagenome Sequencing to Explore Phylogenomics of Terrestrial Cyanobacteria.</title>
        <authorList>
            <person name="Ward R.D."/>
            <person name="Stajich J.E."/>
            <person name="Johansen J.R."/>
            <person name="Huntemann M."/>
            <person name="Clum A."/>
            <person name="Foster B."/>
            <person name="Foster B."/>
            <person name="Roux S."/>
            <person name="Palaniappan K."/>
            <person name="Varghese N."/>
            <person name="Mukherjee S."/>
            <person name="Reddy T.B.K."/>
            <person name="Daum C."/>
            <person name="Copeland A."/>
            <person name="Chen I.A."/>
            <person name="Ivanova N.N."/>
            <person name="Kyrpides N.C."/>
            <person name="Shapiro N."/>
            <person name="Eloe-Fadrosh E.A."/>
            <person name="Pietrasiak N."/>
        </authorList>
    </citation>
    <scope>NUCLEOTIDE SEQUENCE</scope>
    <source>
        <strain evidence="1">HA4357-MV3</strain>
    </source>
</reference>
<dbReference type="AlphaFoldDB" id="A0A9E3HA72"/>
<proteinExistence type="predicted"/>
<accession>A0A9E3HA72</accession>
<dbReference type="EMBL" id="JAHHHW010000105">
    <property type="protein sequence ID" value="MBW4433447.1"/>
    <property type="molecule type" value="Genomic_DNA"/>
</dbReference>
<protein>
    <submittedName>
        <fullName evidence="1">CRR6 family NdhI maturation factor</fullName>
    </submittedName>
</protein>
<comment type="caution">
    <text evidence="1">The sequence shown here is derived from an EMBL/GenBank/DDBJ whole genome shotgun (WGS) entry which is preliminary data.</text>
</comment>
<dbReference type="PANTHER" id="PTHR35724:SF1">
    <property type="entry name" value="PROTEIN CHLORORESPIRATORY REDUCTION 6, CHLOROPLASTIC"/>
    <property type="match status" value="1"/>
</dbReference>